<sequence>MDSRLSTKKDDSTIQLQQKLIHYRSELKKYYRVIEKHQKKIADQAAMIASLEEQLQEDQPGQALPEGAEPFSCYFIYSLLVPSRVEHNEEPVIIKGSFLIKNHGMEPLSSPVICLAFSQPSLANISGKITHPRKRQLDEFIVEDEQLYGEWQYLEGHSHKKMKDSGEIWLRPLHLQQIDSGETVRFSDFEIALPLTTEYKNMSVKGFIYGAEIPEGQAALNQISVALT</sequence>
<gene>
    <name evidence="1" type="ORF">M3202_16010</name>
</gene>
<reference evidence="1" key="1">
    <citation type="submission" date="2022-05" db="EMBL/GenBank/DDBJ databases">
        <title>Comparative Genomics of Spacecraft Associated Microbes.</title>
        <authorList>
            <person name="Tran M.T."/>
            <person name="Wright A."/>
            <person name="Seuylemezian A."/>
            <person name="Eisen J."/>
            <person name="Coil D."/>
        </authorList>
    </citation>
    <scope>NUCLEOTIDE SEQUENCE</scope>
    <source>
        <strain evidence="1">214.1.1</strain>
    </source>
</reference>
<proteinExistence type="predicted"/>
<dbReference type="AlphaFoldDB" id="A0A9X2DR40"/>
<name>A0A9X2DR40_9BACI</name>
<dbReference type="EMBL" id="JAMBOL010000017">
    <property type="protein sequence ID" value="MCM3715571.1"/>
    <property type="molecule type" value="Genomic_DNA"/>
</dbReference>
<dbReference type="RefSeq" id="WP_251224306.1">
    <property type="nucleotide sequence ID" value="NZ_JAMBOL010000017.1"/>
</dbReference>
<evidence type="ECO:0000313" key="2">
    <source>
        <dbReference type="Proteomes" id="UP001139179"/>
    </source>
</evidence>
<keyword evidence="2" id="KW-1185">Reference proteome</keyword>
<dbReference type="Proteomes" id="UP001139179">
    <property type="component" value="Unassembled WGS sequence"/>
</dbReference>
<accession>A0A9X2DR40</accession>
<comment type="caution">
    <text evidence="1">The sequence shown here is derived from an EMBL/GenBank/DDBJ whole genome shotgun (WGS) entry which is preliminary data.</text>
</comment>
<evidence type="ECO:0000313" key="1">
    <source>
        <dbReference type="EMBL" id="MCM3715571.1"/>
    </source>
</evidence>
<organism evidence="1 2">
    <name type="scientific">Halalkalibacter oceani</name>
    <dbReference type="NCBI Taxonomy" id="1653776"/>
    <lineage>
        <taxon>Bacteria</taxon>
        <taxon>Bacillati</taxon>
        <taxon>Bacillota</taxon>
        <taxon>Bacilli</taxon>
        <taxon>Bacillales</taxon>
        <taxon>Bacillaceae</taxon>
        <taxon>Halalkalibacter</taxon>
    </lineage>
</organism>
<protein>
    <submittedName>
        <fullName evidence="1">Uncharacterized protein</fullName>
    </submittedName>
</protein>